<evidence type="ECO:0000256" key="2">
    <source>
        <dbReference type="ARBA" id="ARBA00022723"/>
    </source>
</evidence>
<feature type="region of interest" description="Disordered" evidence="11">
    <location>
        <begin position="365"/>
        <end position="408"/>
    </location>
</feature>
<dbReference type="FunFam" id="3.30.160.60:FF:000412">
    <property type="entry name" value="zinc finger protein 64 isoform X1"/>
    <property type="match status" value="1"/>
</dbReference>
<dbReference type="RefSeq" id="XP_019641804.1">
    <property type="nucleotide sequence ID" value="XM_019786245.1"/>
</dbReference>
<dbReference type="FunFam" id="3.30.160.60:FF:000130">
    <property type="entry name" value="Spalt-like transcription factor 4"/>
    <property type="match status" value="1"/>
</dbReference>
<feature type="compositionally biased region" description="Low complexity" evidence="11">
    <location>
        <begin position="610"/>
        <end position="620"/>
    </location>
</feature>
<feature type="domain" description="C2H2-type" evidence="12">
    <location>
        <begin position="303"/>
        <end position="330"/>
    </location>
</feature>
<evidence type="ECO:0000256" key="7">
    <source>
        <dbReference type="ARBA" id="ARBA00023125"/>
    </source>
</evidence>
<evidence type="ECO:0000256" key="1">
    <source>
        <dbReference type="ARBA" id="ARBA00004123"/>
    </source>
</evidence>
<dbReference type="Proteomes" id="UP000515135">
    <property type="component" value="Unplaced"/>
</dbReference>
<evidence type="ECO:0000256" key="4">
    <source>
        <dbReference type="ARBA" id="ARBA00022771"/>
    </source>
</evidence>
<dbReference type="InterPro" id="IPR013087">
    <property type="entry name" value="Znf_C2H2_type"/>
</dbReference>
<keyword evidence="4 10" id="KW-0863">Zinc-finger</keyword>
<keyword evidence="9" id="KW-0539">Nucleus</keyword>
<feature type="compositionally biased region" description="Polar residues" evidence="11">
    <location>
        <begin position="384"/>
        <end position="407"/>
    </location>
</feature>
<feature type="region of interest" description="Disordered" evidence="11">
    <location>
        <begin position="652"/>
        <end position="679"/>
    </location>
</feature>
<dbReference type="Pfam" id="PF13912">
    <property type="entry name" value="zf-C2H2_6"/>
    <property type="match status" value="1"/>
</dbReference>
<dbReference type="FunFam" id="3.30.160.60:FF:002452">
    <property type="entry name" value="zinc finger protein 142 isoform X4"/>
    <property type="match status" value="1"/>
</dbReference>
<sequence>MDSTSSQEQSLGLQGPMNIAQDIHICGICKHQFTDIEVFLAHKRSCTPPTVRVSVESLLQQVPTIATTPGSLPQNFTITNNLPPVSTETLSTVGSTVPTVYLTTTNGTNHTAGNVVSSAKTPSRTKPVAEKKFKCQYEGCSFTTAYNKDLDRHVRSHTGCKPFSCSICQKAFNRRDKLKQHLRIHSGEKPYACSRCSYAAADSSSLKKHVRTHTNERPFKCQICPYASRNSSQLIVHLRSHTGDCPFHCQLCEAKFKIKSDLKRHMRTHTGDKPYKCDLCDYRCAMKGNLKVHVRNNHGPCTLSCPQCPQTFQNKAQLRVHLKTHQEVRTEASSLQVSEKTTSKDHQRERLFKCQYCSFESRHPANVRNHTKKHHGDSTRHSQNKGQGKNNTESNSIKQVKTRQGSANLLRWGSKKPFSCSICKESFVREDSLRSHMNQHKEVQDTLQTTALAVLKLQEVPSQGRGGQGRGGEEEDSREADEGSENTQPCSKDSRGLSFVASSGSGRLSVPENEPAVTVQPANTLTILTPDGAAEIVYPVMTTYLEQDSPLITLDKRTIGISNEHLPPRIESSQLLQAPLAGPGMENTYQLIQVEAIPVTKESESAPRTSHSSLPLSSSSGQATVERLQLPGPASDPDFVQTSTRTFVTRTGFLPPPHGQSFITTPSTSESLCSSLQQQQQQQQQQEVVTSRQMSNLILRPSDINRPVCTTVHDQGAPNVMTIGQQFTESLGGQPRSSGHSVMYTPALSSVITAPVFTHVPSFQSHINPEHSRTGRFVEPGQSRPQHTDLDIFHSGLVSGQLHPENSAATHFTNITLSQEYLPQIIPAQSLPLHNNSTNCSPSASRGGTSILNLSVMREGGFAEDQNQSGHLQRLGRVVEGDVHGQGEVGADRLQGQTNDNSFVVITSSQARQGSHTLG</sequence>
<dbReference type="FunFam" id="3.30.160.60:FF:000065">
    <property type="entry name" value="B-cell CLL/lymphoma 6, member B"/>
    <property type="match status" value="1"/>
</dbReference>
<dbReference type="Gene3D" id="3.30.160.60">
    <property type="entry name" value="Classic Zinc Finger"/>
    <property type="match status" value="8"/>
</dbReference>
<keyword evidence="7" id="KW-0238">DNA-binding</keyword>
<dbReference type="GO" id="GO:0005634">
    <property type="term" value="C:nucleus"/>
    <property type="evidence" value="ECO:0007669"/>
    <property type="project" value="UniProtKB-SubCell"/>
</dbReference>
<feature type="domain" description="C2H2-type" evidence="12">
    <location>
        <begin position="219"/>
        <end position="246"/>
    </location>
</feature>
<feature type="domain" description="C2H2-type" evidence="12">
    <location>
        <begin position="418"/>
        <end position="445"/>
    </location>
</feature>
<accession>A0A6P5A6B7</accession>
<organism evidence="13 14">
    <name type="scientific">Branchiostoma belcheri</name>
    <name type="common">Amphioxus</name>
    <dbReference type="NCBI Taxonomy" id="7741"/>
    <lineage>
        <taxon>Eukaryota</taxon>
        <taxon>Metazoa</taxon>
        <taxon>Chordata</taxon>
        <taxon>Cephalochordata</taxon>
        <taxon>Leptocardii</taxon>
        <taxon>Amphioxiformes</taxon>
        <taxon>Branchiostomatidae</taxon>
        <taxon>Branchiostoma</taxon>
    </lineage>
</organism>
<dbReference type="PROSITE" id="PS00028">
    <property type="entry name" value="ZINC_FINGER_C2H2_1"/>
    <property type="match status" value="5"/>
</dbReference>
<feature type="compositionally biased region" description="Polar residues" evidence="11">
    <location>
        <begin position="661"/>
        <end position="676"/>
    </location>
</feature>
<feature type="region of interest" description="Disordered" evidence="11">
    <location>
        <begin position="457"/>
        <end position="515"/>
    </location>
</feature>
<dbReference type="InterPro" id="IPR036236">
    <property type="entry name" value="Znf_C2H2_sf"/>
</dbReference>
<feature type="compositionally biased region" description="Acidic residues" evidence="11">
    <location>
        <begin position="473"/>
        <end position="484"/>
    </location>
</feature>
<evidence type="ECO:0000313" key="14">
    <source>
        <dbReference type="RefSeq" id="XP_019641804.1"/>
    </source>
</evidence>
<dbReference type="Pfam" id="PF00096">
    <property type="entry name" value="zf-C2H2"/>
    <property type="match status" value="4"/>
</dbReference>
<dbReference type="SMART" id="SM00355">
    <property type="entry name" value="ZnF_C2H2"/>
    <property type="match status" value="10"/>
</dbReference>
<dbReference type="PROSITE" id="PS50157">
    <property type="entry name" value="ZINC_FINGER_C2H2_2"/>
    <property type="match status" value="8"/>
</dbReference>
<keyword evidence="5" id="KW-0862">Zinc</keyword>
<proteinExistence type="predicted"/>
<dbReference type="FunFam" id="3.30.160.60:FF:002343">
    <property type="entry name" value="Zinc finger protein 33A"/>
    <property type="match status" value="1"/>
</dbReference>
<reference evidence="14" key="1">
    <citation type="submission" date="2025-08" db="UniProtKB">
        <authorList>
            <consortium name="RefSeq"/>
        </authorList>
    </citation>
    <scope>IDENTIFICATION</scope>
    <source>
        <tissue evidence="14">Gonad</tissue>
    </source>
</reference>
<comment type="subcellular location">
    <subcellularLocation>
        <location evidence="1">Nucleus</location>
    </subcellularLocation>
</comment>
<evidence type="ECO:0000256" key="6">
    <source>
        <dbReference type="ARBA" id="ARBA00023015"/>
    </source>
</evidence>
<dbReference type="GeneID" id="109483256"/>
<evidence type="ECO:0000259" key="12">
    <source>
        <dbReference type="PROSITE" id="PS50157"/>
    </source>
</evidence>
<keyword evidence="2" id="KW-0479">Metal-binding</keyword>
<feature type="domain" description="C2H2-type" evidence="12">
    <location>
        <begin position="191"/>
        <end position="218"/>
    </location>
</feature>
<dbReference type="PANTHER" id="PTHR24379:SF121">
    <property type="entry name" value="C2H2-TYPE DOMAIN-CONTAINING PROTEIN"/>
    <property type="match status" value="1"/>
</dbReference>
<feature type="domain" description="C2H2-type" evidence="12">
    <location>
        <begin position="133"/>
        <end position="162"/>
    </location>
</feature>
<evidence type="ECO:0000256" key="11">
    <source>
        <dbReference type="SAM" id="MobiDB-lite"/>
    </source>
</evidence>
<keyword evidence="6" id="KW-0805">Transcription regulation</keyword>
<name>A0A6P5A6B7_BRABE</name>
<dbReference type="GO" id="GO:0003677">
    <property type="term" value="F:DNA binding"/>
    <property type="evidence" value="ECO:0007669"/>
    <property type="project" value="UniProtKB-KW"/>
</dbReference>
<feature type="domain" description="C2H2-type" evidence="12">
    <location>
        <begin position="352"/>
        <end position="379"/>
    </location>
</feature>
<dbReference type="SUPFAM" id="SSF57667">
    <property type="entry name" value="beta-beta-alpha zinc fingers"/>
    <property type="match status" value="6"/>
</dbReference>
<evidence type="ECO:0000256" key="3">
    <source>
        <dbReference type="ARBA" id="ARBA00022737"/>
    </source>
</evidence>
<evidence type="ECO:0000256" key="8">
    <source>
        <dbReference type="ARBA" id="ARBA00023163"/>
    </source>
</evidence>
<protein>
    <submittedName>
        <fullName evidence="14">RE1-silencing transcription factor-like</fullName>
    </submittedName>
</protein>
<feature type="region of interest" description="Disordered" evidence="11">
    <location>
        <begin position="600"/>
        <end position="640"/>
    </location>
</feature>
<dbReference type="KEGG" id="bbel:109483256"/>
<evidence type="ECO:0000256" key="5">
    <source>
        <dbReference type="ARBA" id="ARBA00022833"/>
    </source>
</evidence>
<dbReference type="AlphaFoldDB" id="A0A6P5A6B7"/>
<dbReference type="FunFam" id="3.30.160.60:FF:000255">
    <property type="entry name" value="Zinc finger and AT-hook domain containing"/>
    <property type="match status" value="1"/>
</dbReference>
<feature type="domain" description="C2H2-type" evidence="12">
    <location>
        <begin position="247"/>
        <end position="274"/>
    </location>
</feature>
<feature type="domain" description="C2H2-type" evidence="12">
    <location>
        <begin position="163"/>
        <end position="190"/>
    </location>
</feature>
<gene>
    <name evidence="14" type="primary">LOC109483256</name>
</gene>
<dbReference type="OrthoDB" id="654211at2759"/>
<evidence type="ECO:0000313" key="13">
    <source>
        <dbReference type="Proteomes" id="UP000515135"/>
    </source>
</evidence>
<evidence type="ECO:0000256" key="10">
    <source>
        <dbReference type="PROSITE-ProRule" id="PRU00042"/>
    </source>
</evidence>
<dbReference type="GO" id="GO:0008270">
    <property type="term" value="F:zinc ion binding"/>
    <property type="evidence" value="ECO:0007669"/>
    <property type="project" value="UniProtKB-KW"/>
</dbReference>
<dbReference type="PANTHER" id="PTHR24379">
    <property type="entry name" value="KRAB AND ZINC FINGER DOMAIN-CONTAINING"/>
    <property type="match status" value="1"/>
</dbReference>
<keyword evidence="8" id="KW-0804">Transcription</keyword>
<evidence type="ECO:0000256" key="9">
    <source>
        <dbReference type="ARBA" id="ARBA00023242"/>
    </source>
</evidence>
<keyword evidence="13" id="KW-1185">Reference proteome</keyword>
<keyword evidence="3" id="KW-0677">Repeat</keyword>